<reference evidence="5" key="1">
    <citation type="submission" date="2019-08" db="EMBL/GenBank/DDBJ databases">
        <title>The genome of the North American firefly Photinus pyralis.</title>
        <authorList>
            <consortium name="Photinus pyralis genome working group"/>
            <person name="Fallon T.R."/>
            <person name="Sander Lower S.E."/>
            <person name="Weng J.-K."/>
        </authorList>
    </citation>
    <scope>NUCLEOTIDE SEQUENCE</scope>
    <source>
        <strain evidence="5">TRF0915ILg1</strain>
        <tissue evidence="5">Whole body</tissue>
    </source>
</reference>
<dbReference type="AlphaFoldDB" id="A0A8K0DL89"/>
<dbReference type="GO" id="GO:0000184">
    <property type="term" value="P:nuclear-transcribed mRNA catabolic process, nonsense-mediated decay"/>
    <property type="evidence" value="ECO:0007669"/>
    <property type="project" value="UniProtKB-KW"/>
</dbReference>
<dbReference type="SUPFAM" id="SSF48452">
    <property type="entry name" value="TPR-like"/>
    <property type="match status" value="1"/>
</dbReference>
<evidence type="ECO:0000313" key="6">
    <source>
        <dbReference type="Proteomes" id="UP000801492"/>
    </source>
</evidence>
<feature type="domain" description="DNA/RNA-binding" evidence="3">
    <location>
        <begin position="193"/>
        <end position="400"/>
    </location>
</feature>
<dbReference type="InterPro" id="IPR011990">
    <property type="entry name" value="TPR-like_helical_dom_sf"/>
</dbReference>
<dbReference type="Pfam" id="PF10374">
    <property type="entry name" value="EST1"/>
    <property type="match status" value="1"/>
</dbReference>
<dbReference type="GO" id="GO:0070034">
    <property type="term" value="F:telomerase RNA binding"/>
    <property type="evidence" value="ECO:0007669"/>
    <property type="project" value="TreeGrafter"/>
</dbReference>
<dbReference type="OrthoDB" id="5920073at2759"/>
<gene>
    <name evidence="5" type="ORF">ILUMI_00776</name>
</gene>
<organism evidence="5 6">
    <name type="scientific">Ignelater luminosus</name>
    <name type="common">Cucubano</name>
    <name type="synonym">Pyrophorus luminosus</name>
    <dbReference type="NCBI Taxonomy" id="2038154"/>
    <lineage>
        <taxon>Eukaryota</taxon>
        <taxon>Metazoa</taxon>
        <taxon>Ecdysozoa</taxon>
        <taxon>Arthropoda</taxon>
        <taxon>Hexapoda</taxon>
        <taxon>Insecta</taxon>
        <taxon>Pterygota</taxon>
        <taxon>Neoptera</taxon>
        <taxon>Endopterygota</taxon>
        <taxon>Coleoptera</taxon>
        <taxon>Polyphaga</taxon>
        <taxon>Elateriformia</taxon>
        <taxon>Elateroidea</taxon>
        <taxon>Elateridae</taxon>
        <taxon>Agrypninae</taxon>
        <taxon>Pyrophorini</taxon>
        <taxon>Ignelater</taxon>
    </lineage>
</organism>
<evidence type="ECO:0000259" key="3">
    <source>
        <dbReference type="Pfam" id="PF10373"/>
    </source>
</evidence>
<feature type="compositionally biased region" description="Basic residues" evidence="2">
    <location>
        <begin position="424"/>
        <end position="444"/>
    </location>
</feature>
<keyword evidence="1" id="KW-0866">Nonsense-mediated mRNA decay</keyword>
<comment type="caution">
    <text evidence="5">The sequence shown here is derived from an EMBL/GenBank/DDBJ whole genome shotgun (WGS) entry which is preliminary data.</text>
</comment>
<evidence type="ECO:0000259" key="4">
    <source>
        <dbReference type="Pfam" id="PF10374"/>
    </source>
</evidence>
<feature type="non-terminal residue" evidence="5">
    <location>
        <position position="691"/>
    </location>
</feature>
<evidence type="ECO:0000256" key="1">
    <source>
        <dbReference type="ARBA" id="ARBA00023161"/>
    </source>
</evidence>
<dbReference type="GO" id="GO:0042162">
    <property type="term" value="F:telomeric DNA binding"/>
    <property type="evidence" value="ECO:0007669"/>
    <property type="project" value="TreeGrafter"/>
</dbReference>
<evidence type="ECO:0000313" key="5">
    <source>
        <dbReference type="EMBL" id="KAF2905406.1"/>
    </source>
</evidence>
<dbReference type="Proteomes" id="UP000801492">
    <property type="component" value="Unassembled WGS sequence"/>
</dbReference>
<dbReference type="GO" id="GO:0005697">
    <property type="term" value="C:telomerase holoenzyme complex"/>
    <property type="evidence" value="ECO:0007669"/>
    <property type="project" value="TreeGrafter"/>
</dbReference>
<proteinExistence type="predicted"/>
<feature type="compositionally biased region" description="Basic and acidic residues" evidence="2">
    <location>
        <begin position="490"/>
        <end position="510"/>
    </location>
</feature>
<dbReference type="PANTHER" id="PTHR15696:SF7">
    <property type="entry name" value="NONSENSE-MEDIATED MRNA DECAY FACTOR"/>
    <property type="match status" value="1"/>
</dbReference>
<dbReference type="InterPro" id="IPR019458">
    <property type="entry name" value="Est1-like_N"/>
</dbReference>
<dbReference type="InterPro" id="IPR018834">
    <property type="entry name" value="DNA/RNA-bd_Est1-type"/>
</dbReference>
<dbReference type="InterPro" id="IPR045153">
    <property type="entry name" value="Est1/Ebs1-like"/>
</dbReference>
<evidence type="ECO:0000256" key="2">
    <source>
        <dbReference type="SAM" id="MobiDB-lite"/>
    </source>
</evidence>
<protein>
    <recommendedName>
        <fullName evidence="7">Protein SMG5</fullName>
    </recommendedName>
</protein>
<evidence type="ECO:0008006" key="7">
    <source>
        <dbReference type="Google" id="ProtNLM"/>
    </source>
</evidence>
<feature type="domain" description="Telomerase activating protein Est1-like N-terminal" evidence="4">
    <location>
        <begin position="75"/>
        <end position="183"/>
    </location>
</feature>
<dbReference type="EMBL" id="VTPC01000546">
    <property type="protein sequence ID" value="KAF2905406.1"/>
    <property type="molecule type" value="Genomic_DNA"/>
</dbReference>
<name>A0A8K0DL89_IGNLU</name>
<dbReference type="Pfam" id="PF10373">
    <property type="entry name" value="EST1_DNA_bind"/>
    <property type="match status" value="1"/>
</dbReference>
<sequence>MKKSCNPNDIHQEGQEQSKKLYRSISESARRLDDAHSCAQSVGDLFTPTLQIQRSKFQEYCERLIFSEPTLFGRKAEELLWRKAYYDVICAAKKLKKKEYTPEDLCNIQTHINAGVGHYHHFVSRLQYQYGLDLKNSVDFAIFKSTVKKSNASVQKPEHLDWSKQSVHRCLIYLGDLNRYKLEIYPNWDPGLSIRYYLRAVNFKPEYGIPHNQMGTLASSQNHTLDAVYHYMCCLFCKHAFEGTENNLLRLFEKNSRTVDDFTVENHNTESIIQLEPADHIKRLISRFLFLVEAWFFNRKISDIYIVCHQTSMDLQECLSYSKPLSETEDLPVDAESVDTDSISSPAYLTDDMVFKIIVICLLCITKLQKSQSSQISTVVAFTLAVYSQLLQIVTDHIYDSLLNITIPNADSETPCTNGSAKHDGKKAKKLKKQKLKIRRRRKPKDSSEEDSDLSDAEVLEDLESNSDVSLCSDDELDLSSSDNESGDESTPKENELPKDADSTKEVSPKVDLEKDVGNVLNNIKAFAELADKAKKVDSNTMLEIIAEEKLLSSIKILSDWLISDIDIVKSCGKSTRSLLKQIVHLLNFLNIDLGNSKIANLKHDLDYFKQNEEKIALPEDIALKGIEIVSSVREKINWDNNKILSLKEDTIVRILKLITFGHSLAKIEETGITFDEKKQLFNINTTEIEE</sequence>
<feature type="region of interest" description="Disordered" evidence="2">
    <location>
        <begin position="413"/>
        <end position="510"/>
    </location>
</feature>
<keyword evidence="6" id="KW-1185">Reference proteome</keyword>
<dbReference type="PANTHER" id="PTHR15696">
    <property type="entry name" value="SMG-7 SUPPRESSOR WITH MORPHOLOGICAL EFFECT ON GENITALIA PROTEIN 7"/>
    <property type="match status" value="1"/>
</dbReference>
<accession>A0A8K0DL89</accession>
<feature type="compositionally biased region" description="Acidic residues" evidence="2">
    <location>
        <begin position="448"/>
        <end position="465"/>
    </location>
</feature>
<dbReference type="Gene3D" id="1.25.40.10">
    <property type="entry name" value="Tetratricopeptide repeat domain"/>
    <property type="match status" value="1"/>
</dbReference>